<sequence length="160" mass="17098">MSAANEGGGAALRLSPKPKLHPLHPSSPPAFDAIVQTSYVIPGTPGNIVSSGVQANFSFFAGTSINSVNNVDAMQSFNIDTLETRRLKSEPQDDDKDILCFLHGDDNGDGGFKGVEFVFVSADSVLGEDEGDIEEEDEAQGRYLELKGGNEEYYAHMGQA</sequence>
<proteinExistence type="predicted"/>
<dbReference type="AlphaFoldDB" id="A0AAJ0CIE8"/>
<gene>
    <name evidence="2" type="ORF">QQS21_008699</name>
</gene>
<name>A0AAJ0CIE8_9HYPO</name>
<reference evidence="2" key="1">
    <citation type="submission" date="2023-06" db="EMBL/GenBank/DDBJ databases">
        <title>Conoideocrella luteorostrata (Hypocreales: Clavicipitaceae), a potential biocontrol fungus for elongate hemlock scale in United States Christmas tree production areas.</title>
        <authorList>
            <person name="Barrett H."/>
            <person name="Lovett B."/>
            <person name="Macias A.M."/>
            <person name="Stajich J.E."/>
            <person name="Kasson M.T."/>
        </authorList>
    </citation>
    <scope>NUCLEOTIDE SEQUENCE</scope>
    <source>
        <strain evidence="2">ARSEF 14590</strain>
    </source>
</reference>
<evidence type="ECO:0000256" key="1">
    <source>
        <dbReference type="SAM" id="MobiDB-lite"/>
    </source>
</evidence>
<evidence type="ECO:0000313" key="2">
    <source>
        <dbReference type="EMBL" id="KAK2593611.1"/>
    </source>
</evidence>
<accession>A0AAJ0CIE8</accession>
<organism evidence="2 3">
    <name type="scientific">Conoideocrella luteorostrata</name>
    <dbReference type="NCBI Taxonomy" id="1105319"/>
    <lineage>
        <taxon>Eukaryota</taxon>
        <taxon>Fungi</taxon>
        <taxon>Dikarya</taxon>
        <taxon>Ascomycota</taxon>
        <taxon>Pezizomycotina</taxon>
        <taxon>Sordariomycetes</taxon>
        <taxon>Hypocreomycetidae</taxon>
        <taxon>Hypocreales</taxon>
        <taxon>Clavicipitaceae</taxon>
        <taxon>Conoideocrella</taxon>
    </lineage>
</organism>
<dbReference type="Proteomes" id="UP001251528">
    <property type="component" value="Unassembled WGS sequence"/>
</dbReference>
<dbReference type="EMBL" id="JASWJB010000204">
    <property type="protein sequence ID" value="KAK2593611.1"/>
    <property type="molecule type" value="Genomic_DNA"/>
</dbReference>
<evidence type="ECO:0000313" key="3">
    <source>
        <dbReference type="Proteomes" id="UP001251528"/>
    </source>
</evidence>
<protein>
    <submittedName>
        <fullName evidence="2">Uncharacterized protein</fullName>
    </submittedName>
</protein>
<comment type="caution">
    <text evidence="2">The sequence shown here is derived from an EMBL/GenBank/DDBJ whole genome shotgun (WGS) entry which is preliminary data.</text>
</comment>
<feature type="region of interest" description="Disordered" evidence="1">
    <location>
        <begin position="1"/>
        <end position="26"/>
    </location>
</feature>
<feature type="compositionally biased region" description="Gly residues" evidence="1">
    <location>
        <begin position="1"/>
        <end position="10"/>
    </location>
</feature>
<keyword evidence="3" id="KW-1185">Reference proteome</keyword>